<evidence type="ECO:0000256" key="6">
    <source>
        <dbReference type="ARBA" id="ARBA00023004"/>
    </source>
</evidence>
<evidence type="ECO:0000256" key="4">
    <source>
        <dbReference type="ARBA" id="ARBA00022723"/>
    </source>
</evidence>
<evidence type="ECO:0000256" key="7">
    <source>
        <dbReference type="ARBA" id="ARBA00025795"/>
    </source>
</evidence>
<comment type="cofactor">
    <cofactor evidence="1">
        <name>heme b</name>
        <dbReference type="ChEBI" id="CHEBI:60344"/>
    </cofactor>
</comment>
<accession>A0AAF1BR09</accession>
<dbReference type="AlphaFoldDB" id="A0AAF1BR09"/>
<evidence type="ECO:0000256" key="3">
    <source>
        <dbReference type="ARBA" id="ARBA00022617"/>
    </source>
</evidence>
<keyword evidence="8" id="KW-0732">Signal</keyword>
<dbReference type="RefSeq" id="XP_062631435.1">
    <property type="nucleotide sequence ID" value="XM_062775451.1"/>
</dbReference>
<name>A0AAF1BR09_9TREE</name>
<evidence type="ECO:0000256" key="1">
    <source>
        <dbReference type="ARBA" id="ARBA00001970"/>
    </source>
</evidence>
<feature type="signal peptide" evidence="8">
    <location>
        <begin position="1"/>
        <end position="22"/>
    </location>
</feature>
<dbReference type="Gene3D" id="1.10.489.10">
    <property type="entry name" value="Chloroperoxidase-like"/>
    <property type="match status" value="1"/>
</dbReference>
<dbReference type="GO" id="GO:0046872">
    <property type="term" value="F:metal ion binding"/>
    <property type="evidence" value="ECO:0007669"/>
    <property type="project" value="UniProtKB-KW"/>
</dbReference>
<dbReference type="InterPro" id="IPR000028">
    <property type="entry name" value="Chloroperoxidase"/>
</dbReference>
<keyword evidence="2" id="KW-0575">Peroxidase</keyword>
<dbReference type="Proteomes" id="UP000827549">
    <property type="component" value="Chromosome 7"/>
</dbReference>
<dbReference type="PANTHER" id="PTHR33577:SF16">
    <property type="entry name" value="HEME HALOPEROXIDASE FAMILY PROFILE DOMAIN-CONTAINING PROTEIN"/>
    <property type="match status" value="1"/>
</dbReference>
<feature type="domain" description="Heme haloperoxidase family profile" evidence="9">
    <location>
        <begin position="121"/>
        <end position="321"/>
    </location>
</feature>
<dbReference type="GO" id="GO:0004601">
    <property type="term" value="F:peroxidase activity"/>
    <property type="evidence" value="ECO:0007669"/>
    <property type="project" value="UniProtKB-KW"/>
</dbReference>
<dbReference type="SUPFAM" id="SSF47571">
    <property type="entry name" value="Cloroperoxidase"/>
    <property type="match status" value="1"/>
</dbReference>
<dbReference type="PANTHER" id="PTHR33577">
    <property type="entry name" value="STERIGMATOCYSTIN BIOSYNTHESIS PEROXIDASE STCC-RELATED"/>
    <property type="match status" value="1"/>
</dbReference>
<protein>
    <submittedName>
        <fullName evidence="10">Aromatic peroxygenase</fullName>
    </submittedName>
</protein>
<keyword evidence="4" id="KW-0479">Metal-binding</keyword>
<evidence type="ECO:0000313" key="11">
    <source>
        <dbReference type="Proteomes" id="UP000827549"/>
    </source>
</evidence>
<dbReference type="EMBL" id="CP086720">
    <property type="protein sequence ID" value="WOO85409.1"/>
    <property type="molecule type" value="Genomic_DNA"/>
</dbReference>
<keyword evidence="3" id="KW-0349">Heme</keyword>
<keyword evidence="6" id="KW-0408">Iron</keyword>
<dbReference type="InterPro" id="IPR036851">
    <property type="entry name" value="Chloroperoxidase-like_sf"/>
</dbReference>
<sequence length="422" mass="44530">MKFSPLVALAAGAATLLPGAAAFPFLSNADSNMINQLVKVFTGQQPDQLNGLVAELKKGLDAIGDFQPAPGKGILGLNFANLNEQSVIDAFGLNTDPAALHNNTQKRANFIGLGVGEDEAHPWIAPGPNDKRGPCPGLNTIANHGYIPRNGIVNPIELVVGTFQGLHLSPDGAIFLALISFIWKGDLPTLTLSIGGQSGIGGGLSSHGLLEGDASVTRDDAYFGNQWSVQPRKVQQYVDEINRVGGGQVTAQVVANMRQIAWKESRDTNPNFDFNPWRMLVAYAESGFQHQVLRGNLKNYGPAEIQSWFLQERFPPGWSPRLIPFSIPEALAWAAVFEALNPSLPGWSLGIKGLFIPLPTFGGLSNFFGGIVGNGKTGGNPLGTVGAVGCAFAGAVTGWFPTQFAGLLGNLNIGGIPGALKC</sequence>
<dbReference type="Pfam" id="PF01328">
    <property type="entry name" value="Peroxidase_2"/>
    <property type="match status" value="1"/>
</dbReference>
<evidence type="ECO:0000256" key="2">
    <source>
        <dbReference type="ARBA" id="ARBA00022559"/>
    </source>
</evidence>
<keyword evidence="5" id="KW-0560">Oxidoreductase</keyword>
<reference evidence="10" key="1">
    <citation type="submission" date="2023-10" db="EMBL/GenBank/DDBJ databases">
        <authorList>
            <person name="Noh H."/>
        </authorList>
    </citation>
    <scope>NUCLEOTIDE SEQUENCE</scope>
    <source>
        <strain evidence="10">DUCC4014</strain>
    </source>
</reference>
<organism evidence="10 11">
    <name type="scientific">Vanrija pseudolonga</name>
    <dbReference type="NCBI Taxonomy" id="143232"/>
    <lineage>
        <taxon>Eukaryota</taxon>
        <taxon>Fungi</taxon>
        <taxon>Dikarya</taxon>
        <taxon>Basidiomycota</taxon>
        <taxon>Agaricomycotina</taxon>
        <taxon>Tremellomycetes</taxon>
        <taxon>Trichosporonales</taxon>
        <taxon>Trichosporonaceae</taxon>
        <taxon>Vanrija</taxon>
    </lineage>
</organism>
<evidence type="ECO:0000256" key="5">
    <source>
        <dbReference type="ARBA" id="ARBA00023002"/>
    </source>
</evidence>
<evidence type="ECO:0000313" key="10">
    <source>
        <dbReference type="EMBL" id="WOO85409.1"/>
    </source>
</evidence>
<gene>
    <name evidence="10" type="primary">APO</name>
    <name evidence="10" type="ORF">LOC62_07G008908</name>
</gene>
<feature type="chain" id="PRO_5042055909" evidence="8">
    <location>
        <begin position="23"/>
        <end position="422"/>
    </location>
</feature>
<keyword evidence="11" id="KW-1185">Reference proteome</keyword>
<evidence type="ECO:0000256" key="8">
    <source>
        <dbReference type="SAM" id="SignalP"/>
    </source>
</evidence>
<dbReference type="GeneID" id="87812072"/>
<comment type="similarity">
    <text evidence="7">Belongs to the chloroperoxidase family.</text>
</comment>
<proteinExistence type="inferred from homology"/>
<evidence type="ECO:0000259" key="9">
    <source>
        <dbReference type="Pfam" id="PF01328"/>
    </source>
</evidence>